<evidence type="ECO:0000256" key="3">
    <source>
        <dbReference type="ARBA" id="ARBA00022679"/>
    </source>
</evidence>
<dbReference type="OrthoDB" id="9797391at2"/>
<evidence type="ECO:0000259" key="5">
    <source>
        <dbReference type="Pfam" id="PF00535"/>
    </source>
</evidence>
<evidence type="ECO:0000256" key="1">
    <source>
        <dbReference type="ARBA" id="ARBA00006739"/>
    </source>
</evidence>
<keyword evidence="3 6" id="KW-0808">Transferase</keyword>
<dbReference type="InterPro" id="IPR001173">
    <property type="entry name" value="Glyco_trans_2-like"/>
</dbReference>
<dbReference type="SUPFAM" id="SSF53448">
    <property type="entry name" value="Nucleotide-diphospho-sugar transferases"/>
    <property type="match status" value="1"/>
</dbReference>
<dbReference type="Gene3D" id="3.90.550.10">
    <property type="entry name" value="Spore Coat Polysaccharide Biosynthesis Protein SpsA, Chain A"/>
    <property type="match status" value="1"/>
</dbReference>
<keyword evidence="4" id="KW-1133">Transmembrane helix</keyword>
<comment type="similarity">
    <text evidence="1">Belongs to the glycosyltransferase 2 family.</text>
</comment>
<reference evidence="6 7" key="1">
    <citation type="journal article" date="2018" name="J. Microbiol.">
        <title>Baekduia soli gen. nov., sp. nov., a novel bacterium isolated from the soil of Baekdu Mountain and proposal of a novel family name, Baekduiaceae fam. nov.</title>
        <authorList>
            <person name="An D.S."/>
            <person name="Siddiqi M.Z."/>
            <person name="Kim K.H."/>
            <person name="Yu H.S."/>
            <person name="Im W.T."/>
        </authorList>
    </citation>
    <scope>NUCLEOTIDE SEQUENCE [LARGE SCALE GENOMIC DNA]</scope>
    <source>
        <strain evidence="6 7">BR7-21</strain>
    </source>
</reference>
<dbReference type="RefSeq" id="WP_146915132.1">
    <property type="nucleotide sequence ID" value="NZ_CP042430.1"/>
</dbReference>
<evidence type="ECO:0000313" key="6">
    <source>
        <dbReference type="EMBL" id="QEC46192.1"/>
    </source>
</evidence>
<dbReference type="PANTHER" id="PTHR43630:SF1">
    <property type="entry name" value="POLY-BETA-1,6-N-ACETYL-D-GLUCOSAMINE SYNTHASE"/>
    <property type="match status" value="1"/>
</dbReference>
<protein>
    <submittedName>
        <fullName evidence="6">Glycosyltransferase family 2 protein</fullName>
    </submittedName>
</protein>
<gene>
    <name evidence="6" type="ORF">FSW04_00480</name>
</gene>
<keyword evidence="7" id="KW-1185">Reference proteome</keyword>
<sequence>MSAVMVADERAAARAPAVGPAARRSRVIVLIPARNEELGIVAAMESVEAQTRKPDRRIVISDNSTDGTVERARSRPGWEVWETVGNRGRKGGALNQAWAILEPTLSDADFVLTMDADTILDPHFIENARLKYLQEESNGLLLGGVCANFSGLPLNTALGALQMMEYARATKINRSRRGTAPVLAGAATMLSVQALRSVYRERGHLYEPVLTEDYELSLVLRAHGYVTLAPSACRARTDLMPTMSALWAQRLRWYRGAFEALRAHGFEPGIRSDIAWLAFSLWAAASRWLFLIALAATAITVGHMTFSPWLLLLFALASLLRVIQVSELGWKYMVLAGLMVEELYYALFLEAVLWRSFYLACTQRSAHW</sequence>
<dbReference type="EMBL" id="CP042430">
    <property type="protein sequence ID" value="QEC46192.1"/>
    <property type="molecule type" value="Genomic_DNA"/>
</dbReference>
<keyword evidence="2" id="KW-0328">Glycosyltransferase</keyword>
<keyword evidence="4" id="KW-0472">Membrane</keyword>
<dbReference type="GO" id="GO:0016757">
    <property type="term" value="F:glycosyltransferase activity"/>
    <property type="evidence" value="ECO:0007669"/>
    <property type="project" value="UniProtKB-KW"/>
</dbReference>
<dbReference type="InterPro" id="IPR029044">
    <property type="entry name" value="Nucleotide-diphossugar_trans"/>
</dbReference>
<proteinExistence type="inferred from homology"/>
<dbReference type="KEGG" id="bsol:FSW04_00480"/>
<name>A0A5B8TZP4_9ACTN</name>
<dbReference type="Proteomes" id="UP000321805">
    <property type="component" value="Chromosome"/>
</dbReference>
<dbReference type="CDD" id="cd06423">
    <property type="entry name" value="CESA_like"/>
    <property type="match status" value="1"/>
</dbReference>
<accession>A0A5B8TZP4</accession>
<dbReference type="AlphaFoldDB" id="A0A5B8TZP4"/>
<dbReference type="Pfam" id="PF00535">
    <property type="entry name" value="Glycos_transf_2"/>
    <property type="match status" value="1"/>
</dbReference>
<organism evidence="6 7">
    <name type="scientific">Baekduia soli</name>
    <dbReference type="NCBI Taxonomy" id="496014"/>
    <lineage>
        <taxon>Bacteria</taxon>
        <taxon>Bacillati</taxon>
        <taxon>Actinomycetota</taxon>
        <taxon>Thermoleophilia</taxon>
        <taxon>Solirubrobacterales</taxon>
        <taxon>Baekduiaceae</taxon>
        <taxon>Baekduia</taxon>
    </lineage>
</organism>
<evidence type="ECO:0000256" key="2">
    <source>
        <dbReference type="ARBA" id="ARBA00022676"/>
    </source>
</evidence>
<feature type="domain" description="Glycosyltransferase 2-like" evidence="5">
    <location>
        <begin position="29"/>
        <end position="196"/>
    </location>
</feature>
<feature type="transmembrane region" description="Helical" evidence="4">
    <location>
        <begin position="343"/>
        <end position="361"/>
    </location>
</feature>
<keyword evidence="4" id="KW-0812">Transmembrane</keyword>
<dbReference type="PANTHER" id="PTHR43630">
    <property type="entry name" value="POLY-BETA-1,6-N-ACETYL-D-GLUCOSAMINE SYNTHASE"/>
    <property type="match status" value="1"/>
</dbReference>
<evidence type="ECO:0000256" key="4">
    <source>
        <dbReference type="SAM" id="Phobius"/>
    </source>
</evidence>
<evidence type="ECO:0000313" key="7">
    <source>
        <dbReference type="Proteomes" id="UP000321805"/>
    </source>
</evidence>